<evidence type="ECO:0000313" key="3">
    <source>
        <dbReference type="EMBL" id="VAW98522.1"/>
    </source>
</evidence>
<name>A0A3B1AEY1_9ZZZZ</name>
<dbReference type="InterPro" id="IPR036465">
    <property type="entry name" value="vWFA_dom_sf"/>
</dbReference>
<dbReference type="PANTHER" id="PTHR36846">
    <property type="entry name" value="PROTEIN VIAA"/>
    <property type="match status" value="1"/>
</dbReference>
<feature type="compositionally biased region" description="Low complexity" evidence="1">
    <location>
        <begin position="132"/>
        <end position="147"/>
    </location>
</feature>
<dbReference type="InterPro" id="IPR002035">
    <property type="entry name" value="VWF_A"/>
</dbReference>
<accession>A0A3B1AEY1</accession>
<evidence type="ECO:0000259" key="2">
    <source>
        <dbReference type="Pfam" id="PF13519"/>
    </source>
</evidence>
<proteinExistence type="predicted"/>
<dbReference type="GO" id="GO:0005829">
    <property type="term" value="C:cytosol"/>
    <property type="evidence" value="ECO:0007669"/>
    <property type="project" value="TreeGrafter"/>
</dbReference>
<dbReference type="AlphaFoldDB" id="A0A3B1AEY1"/>
<evidence type="ECO:0000256" key="1">
    <source>
        <dbReference type="SAM" id="MobiDB-lite"/>
    </source>
</evidence>
<gene>
    <name evidence="3" type="ORF">MNBD_GAMMA19-2176</name>
</gene>
<dbReference type="Gene3D" id="3.40.50.410">
    <property type="entry name" value="von Willebrand factor, type A domain"/>
    <property type="match status" value="1"/>
</dbReference>
<dbReference type="PANTHER" id="PTHR36846:SF1">
    <property type="entry name" value="PROTEIN VIAA"/>
    <property type="match status" value="1"/>
</dbReference>
<sequence length="494" mass="55921">MKALCLEEQFQFLDALPETLFDRVVTLAYGNLQERVRGILFWRENLLQGFLPPVNDISWPEPDIVKIIHQRLHAVDLLPHCRDEESLVDQILQDICTAIESVLQQRAHNAESLFDDTLAEHSPKNTSHPHTLNDNPPSNTDNTPLTNQPANIEFNNLNDIAENLEQQWIKLLFQWKETSEIFNSMGTRPGRGWDLSKGILTTAGWRDFVAYRKLIRDHPQLKKVISILGQKQQTTSAYKQSRITSDNMLITEEKPVKTESPLSTQGVTRSGDIARMLPQEAAFLGHPKLHMLWHVRRAENALLSYQVEGVLSDHQPDIPTPEKSHRYSSPSKAKKKGPIILCIDTSGSMHGEPEQLAKAICLEVIRQAASLGQPCLLFAFSGPGQLLEQSLSFDRNGLKSIIRFLQQTFHGGTDIREPFVRALEKITERHWRHADILLVSDGRFPVPEHLTKKLADAQKQEGLRIFGITVGHWSSSSMEAVCQTVYRVNTKVSV</sequence>
<dbReference type="SUPFAM" id="SSF53300">
    <property type="entry name" value="vWA-like"/>
    <property type="match status" value="1"/>
</dbReference>
<dbReference type="Pfam" id="PF13519">
    <property type="entry name" value="VWA_2"/>
    <property type="match status" value="1"/>
</dbReference>
<feature type="region of interest" description="Disordered" evidence="1">
    <location>
        <begin position="119"/>
        <end position="148"/>
    </location>
</feature>
<protein>
    <recommendedName>
        <fullName evidence="2">VWFA domain-containing protein</fullName>
    </recommendedName>
</protein>
<organism evidence="3">
    <name type="scientific">hydrothermal vent metagenome</name>
    <dbReference type="NCBI Taxonomy" id="652676"/>
    <lineage>
        <taxon>unclassified sequences</taxon>
        <taxon>metagenomes</taxon>
        <taxon>ecological metagenomes</taxon>
    </lineage>
</organism>
<reference evidence="3" key="1">
    <citation type="submission" date="2018-06" db="EMBL/GenBank/DDBJ databases">
        <authorList>
            <person name="Zhirakovskaya E."/>
        </authorList>
    </citation>
    <scope>NUCLEOTIDE SEQUENCE</scope>
</reference>
<feature type="domain" description="VWFA" evidence="2">
    <location>
        <begin position="339"/>
        <end position="442"/>
    </location>
</feature>
<dbReference type="EMBL" id="UOFV01000144">
    <property type="protein sequence ID" value="VAW98522.1"/>
    <property type="molecule type" value="Genomic_DNA"/>
</dbReference>